<proteinExistence type="predicted"/>
<dbReference type="PANTHER" id="PTHR46060:SF1">
    <property type="entry name" value="MARINER MOS1 TRANSPOSASE-LIKE PROTEIN"/>
    <property type="match status" value="1"/>
</dbReference>
<evidence type="ECO:0000259" key="1">
    <source>
        <dbReference type="Pfam" id="PF17906"/>
    </source>
</evidence>
<dbReference type="Pfam" id="PF17906">
    <property type="entry name" value="HTH_48"/>
    <property type="match status" value="1"/>
</dbReference>
<dbReference type="InParanoid" id="A0A2J7R4S6"/>
<dbReference type="EMBL" id="NEVH01007402">
    <property type="protein sequence ID" value="PNF35838.1"/>
    <property type="molecule type" value="Genomic_DNA"/>
</dbReference>
<reference evidence="2 3" key="1">
    <citation type="submission" date="2017-12" db="EMBL/GenBank/DDBJ databases">
        <title>Hemimetabolous genomes reveal molecular basis of termite eusociality.</title>
        <authorList>
            <person name="Harrison M.C."/>
            <person name="Jongepier E."/>
            <person name="Robertson H.M."/>
            <person name="Arning N."/>
            <person name="Bitard-Feildel T."/>
            <person name="Chao H."/>
            <person name="Childers C.P."/>
            <person name="Dinh H."/>
            <person name="Doddapaneni H."/>
            <person name="Dugan S."/>
            <person name="Gowin J."/>
            <person name="Greiner C."/>
            <person name="Han Y."/>
            <person name="Hu H."/>
            <person name="Hughes D.S.T."/>
            <person name="Huylmans A.-K."/>
            <person name="Kemena C."/>
            <person name="Kremer L.P.M."/>
            <person name="Lee S.L."/>
            <person name="Lopez-Ezquerra A."/>
            <person name="Mallet L."/>
            <person name="Monroy-Kuhn J.M."/>
            <person name="Moser A."/>
            <person name="Murali S.C."/>
            <person name="Muzny D.M."/>
            <person name="Otani S."/>
            <person name="Piulachs M.-D."/>
            <person name="Poelchau M."/>
            <person name="Qu J."/>
            <person name="Schaub F."/>
            <person name="Wada-Katsumata A."/>
            <person name="Worley K.C."/>
            <person name="Xie Q."/>
            <person name="Ylla G."/>
            <person name="Poulsen M."/>
            <person name="Gibbs R.A."/>
            <person name="Schal C."/>
            <person name="Richards S."/>
            <person name="Belles X."/>
            <person name="Korb J."/>
            <person name="Bornberg-Bauer E."/>
        </authorList>
    </citation>
    <scope>NUCLEOTIDE SEQUENCE [LARGE SCALE GENOMIC DNA]</scope>
    <source>
        <tissue evidence="2">Whole body</tissue>
    </source>
</reference>
<gene>
    <name evidence="2" type="ORF">B7P43_G09433</name>
</gene>
<protein>
    <recommendedName>
        <fullName evidence="1">Mos1 transposase HTH domain-containing protein</fullName>
    </recommendedName>
</protein>
<dbReference type="Gene3D" id="3.30.420.10">
    <property type="entry name" value="Ribonuclease H-like superfamily/Ribonuclease H"/>
    <property type="match status" value="2"/>
</dbReference>
<feature type="domain" description="Mos1 transposase HTH" evidence="1">
    <location>
        <begin position="2"/>
        <end position="37"/>
    </location>
</feature>
<comment type="caution">
    <text evidence="2">The sequence shown here is derived from an EMBL/GenBank/DDBJ whole genome shotgun (WGS) entry which is preliminary data.</text>
</comment>
<dbReference type="Proteomes" id="UP000235965">
    <property type="component" value="Unassembled WGS sequence"/>
</dbReference>
<dbReference type="OrthoDB" id="8190404at2759"/>
<dbReference type="Gene3D" id="1.10.10.1450">
    <property type="match status" value="1"/>
</dbReference>
<sequence length="288" mass="33021">KLGDTQAETIRKIQQAFGDDTMGVTQIKKWFHRFKDGRMSGDSEQRSGRPSTNRNADIIEKVRTLIMGDRRLTIREVADGVGISRGSANTILTEDLGMRRVAAKFVPKLLSPEQQHLRLEVAQDVLEFANRDPEFLKTVITGDELWVYGYDPETKVQASQWKHPTSPRPKRARQVRSNVKAILTTFFRLSGPELWDARNWQLHHNNAPAHSAHLIQGFLAKHGIPQVRQAPYSPDMAPCDFWLFPRLKTLLKGCRFDSHKDTIHHAMAQLHAIPKGAFQNCFQRWKDR</sequence>
<feature type="non-terminal residue" evidence="2">
    <location>
        <position position="1"/>
    </location>
</feature>
<evidence type="ECO:0000313" key="2">
    <source>
        <dbReference type="EMBL" id="PNF35838.1"/>
    </source>
</evidence>
<dbReference type="AlphaFoldDB" id="A0A2J7R4S6"/>
<keyword evidence="3" id="KW-1185">Reference proteome</keyword>
<dbReference type="PANTHER" id="PTHR46060">
    <property type="entry name" value="MARINER MOS1 TRANSPOSASE-LIKE PROTEIN"/>
    <property type="match status" value="1"/>
</dbReference>
<evidence type="ECO:0000313" key="3">
    <source>
        <dbReference type="Proteomes" id="UP000235965"/>
    </source>
</evidence>
<organism evidence="2 3">
    <name type="scientific">Cryptotermes secundus</name>
    <dbReference type="NCBI Taxonomy" id="105785"/>
    <lineage>
        <taxon>Eukaryota</taxon>
        <taxon>Metazoa</taxon>
        <taxon>Ecdysozoa</taxon>
        <taxon>Arthropoda</taxon>
        <taxon>Hexapoda</taxon>
        <taxon>Insecta</taxon>
        <taxon>Pterygota</taxon>
        <taxon>Neoptera</taxon>
        <taxon>Polyneoptera</taxon>
        <taxon>Dictyoptera</taxon>
        <taxon>Blattodea</taxon>
        <taxon>Blattoidea</taxon>
        <taxon>Termitoidae</taxon>
        <taxon>Kalotermitidae</taxon>
        <taxon>Cryptotermitinae</taxon>
        <taxon>Cryptotermes</taxon>
    </lineage>
</organism>
<name>A0A2J7R4S6_9NEOP</name>
<dbReference type="GO" id="GO:0003676">
    <property type="term" value="F:nucleic acid binding"/>
    <property type="evidence" value="ECO:0007669"/>
    <property type="project" value="InterPro"/>
</dbReference>
<dbReference type="InterPro" id="IPR041426">
    <property type="entry name" value="Mos1_HTH"/>
</dbReference>
<dbReference type="InterPro" id="IPR036397">
    <property type="entry name" value="RNaseH_sf"/>
</dbReference>
<dbReference type="STRING" id="105785.A0A2J7R4S6"/>
<dbReference type="InterPro" id="IPR052709">
    <property type="entry name" value="Transposase-MT_Hybrid"/>
</dbReference>
<accession>A0A2J7R4S6</accession>